<evidence type="ECO:0000313" key="19">
    <source>
        <dbReference type="Proteomes" id="UP000009144"/>
    </source>
</evidence>
<evidence type="ECO:0000256" key="9">
    <source>
        <dbReference type="ARBA" id="ARBA00023136"/>
    </source>
</evidence>
<feature type="transmembrane region" description="Helical" evidence="15">
    <location>
        <begin position="85"/>
        <end position="103"/>
    </location>
</feature>
<dbReference type="GO" id="GO:0015093">
    <property type="term" value="F:ferrous iron transmembrane transporter activity"/>
    <property type="evidence" value="ECO:0007669"/>
    <property type="project" value="TreeGrafter"/>
</dbReference>
<dbReference type="InterPro" id="IPR002524">
    <property type="entry name" value="Cation_efflux"/>
</dbReference>
<dbReference type="EMBL" id="CP003390">
    <property type="protein sequence ID" value="AFI84847.1"/>
    <property type="molecule type" value="Genomic_DNA"/>
</dbReference>
<dbReference type="FunFam" id="3.30.70.1350:FF:000002">
    <property type="entry name" value="Ferrous-iron efflux pump FieF"/>
    <property type="match status" value="1"/>
</dbReference>
<protein>
    <recommendedName>
        <fullName evidence="14">Cation-efflux pump FieF</fullName>
    </recommendedName>
</protein>
<evidence type="ECO:0000256" key="4">
    <source>
        <dbReference type="ARBA" id="ARBA00022475"/>
    </source>
</evidence>
<keyword evidence="9 15" id="KW-0472">Membrane</keyword>
<evidence type="ECO:0000256" key="11">
    <source>
        <dbReference type="ARBA" id="ARBA00047695"/>
    </source>
</evidence>
<keyword evidence="7" id="KW-0406">Ion transport</keyword>
<dbReference type="GO" id="GO:0005886">
    <property type="term" value="C:plasma membrane"/>
    <property type="evidence" value="ECO:0007669"/>
    <property type="project" value="UniProtKB-SubCell"/>
</dbReference>
<feature type="domain" description="Cation efflux protein cytoplasmic" evidence="17">
    <location>
        <begin position="217"/>
        <end position="291"/>
    </location>
</feature>
<evidence type="ECO:0000256" key="5">
    <source>
        <dbReference type="ARBA" id="ARBA00022496"/>
    </source>
</evidence>
<dbReference type="STRING" id="754476.Q7A_2031"/>
<feature type="transmembrane region" description="Helical" evidence="15">
    <location>
        <begin position="163"/>
        <end position="180"/>
    </location>
</feature>
<keyword evidence="19" id="KW-1185">Reference proteome</keyword>
<dbReference type="SUPFAM" id="SSF160240">
    <property type="entry name" value="Cation efflux protein cytoplasmic domain-like"/>
    <property type="match status" value="1"/>
</dbReference>
<dbReference type="eggNOG" id="COG0053">
    <property type="taxonomic scope" value="Bacteria"/>
</dbReference>
<comment type="catalytic activity">
    <reaction evidence="10">
        <text>Fe(2+)(in) + H(+)(out) = Fe(2+)(out) + H(+)(in)</text>
        <dbReference type="Rhea" id="RHEA:29439"/>
        <dbReference type="ChEBI" id="CHEBI:15378"/>
        <dbReference type="ChEBI" id="CHEBI:29033"/>
    </reaction>
</comment>
<feature type="transmembrane region" description="Helical" evidence="15">
    <location>
        <begin position="123"/>
        <end position="143"/>
    </location>
</feature>
<dbReference type="KEGG" id="mej:Q7A_2031"/>
<dbReference type="InterPro" id="IPR027469">
    <property type="entry name" value="Cation_efflux_TMD_sf"/>
</dbReference>
<feature type="transmembrane region" description="Helical" evidence="15">
    <location>
        <begin position="41"/>
        <end position="64"/>
    </location>
</feature>
<reference evidence="18 19" key="1">
    <citation type="journal article" date="2012" name="J. Bacteriol.">
        <title>Complete genome sequences of Methylophaga sp. strain JAM1 and Methylophaga sp. strain JAM7.</title>
        <authorList>
            <person name="Villeneuve C."/>
            <person name="Martineau C."/>
            <person name="Mauffrey F."/>
            <person name="Villemur R."/>
        </authorList>
    </citation>
    <scope>NUCLEOTIDE SEQUENCE [LARGE SCALE GENOMIC DNA]</scope>
    <source>
        <strain evidence="18 19">JAM1</strain>
    </source>
</reference>
<dbReference type="NCBIfam" id="TIGR01297">
    <property type="entry name" value="CDF"/>
    <property type="match status" value="1"/>
</dbReference>
<feature type="transmembrane region" description="Helical" evidence="15">
    <location>
        <begin position="186"/>
        <end position="203"/>
    </location>
</feature>
<sequence>MLRPQHFSNAVLMRIASYASVIIALVLIFAKLTAWYHSDSISILASLIDSSLDLLASLVNLLAIRHALQPADKEHRFGHGKAEPLAALGQSMFIAGSAIMLLFQASDRLINPQPLSSGIELGIAVMLFSMFATIGLLVLQRYVIIKTNSAAIRADSLHYRSDLLINFSVIIALFLTHIGLIWLDPIMAIFIALYVLLSAWKILRDAIDLLMDHEITESERQLIIQTALKHSQVKGIHDLRTRRSGTTIFIQLHLELDPELSLQQAHDVSAKTSQNIQGLFEEAEVIIHQDPSNDQSIQQGHA</sequence>
<gene>
    <name evidence="18" type="ordered locus">Q7A_2031</name>
</gene>
<dbReference type="Proteomes" id="UP000009144">
    <property type="component" value="Chromosome"/>
</dbReference>
<evidence type="ECO:0000256" key="7">
    <source>
        <dbReference type="ARBA" id="ARBA00022906"/>
    </source>
</evidence>
<dbReference type="InterPro" id="IPR036837">
    <property type="entry name" value="Cation_efflux_CTD_sf"/>
</dbReference>
<dbReference type="InterPro" id="IPR058533">
    <property type="entry name" value="Cation_efflux_TM"/>
</dbReference>
<feature type="domain" description="Cation efflux protein transmembrane" evidence="16">
    <location>
        <begin position="18"/>
        <end position="211"/>
    </location>
</feature>
<proteinExistence type="inferred from homology"/>
<evidence type="ECO:0000256" key="8">
    <source>
        <dbReference type="ARBA" id="ARBA00022989"/>
    </source>
</evidence>
<dbReference type="GO" id="GO:0015341">
    <property type="term" value="F:zinc efflux antiporter activity"/>
    <property type="evidence" value="ECO:0007669"/>
    <property type="project" value="TreeGrafter"/>
</dbReference>
<evidence type="ECO:0000256" key="13">
    <source>
        <dbReference type="ARBA" id="ARBA00062926"/>
    </source>
</evidence>
<feature type="transmembrane region" description="Helical" evidence="15">
    <location>
        <begin position="12"/>
        <end position="35"/>
    </location>
</feature>
<dbReference type="OrthoDB" id="9806522at2"/>
<evidence type="ECO:0000256" key="6">
    <source>
        <dbReference type="ARBA" id="ARBA00022692"/>
    </source>
</evidence>
<organism evidence="18 19">
    <name type="scientific">Methylophaga nitratireducenticrescens</name>
    <dbReference type="NCBI Taxonomy" id="754476"/>
    <lineage>
        <taxon>Bacteria</taxon>
        <taxon>Pseudomonadati</taxon>
        <taxon>Pseudomonadota</taxon>
        <taxon>Gammaproteobacteria</taxon>
        <taxon>Thiotrichales</taxon>
        <taxon>Piscirickettsiaceae</taxon>
        <taxon>Methylophaga</taxon>
    </lineage>
</organism>
<dbReference type="PANTHER" id="PTHR43840:SF41">
    <property type="entry name" value="CATION-EFFLUX PUMP FIEF"/>
    <property type="match status" value="1"/>
</dbReference>
<dbReference type="Pfam" id="PF16916">
    <property type="entry name" value="ZT_dimer"/>
    <property type="match status" value="1"/>
</dbReference>
<comment type="similarity">
    <text evidence="2">Belongs to the cation diffusion facilitator (CDF) transporter (TC 2.A.4) family. FieF subfamily.</text>
</comment>
<dbReference type="Gene3D" id="3.30.70.1350">
    <property type="entry name" value="Cation efflux protein, cytoplasmic domain"/>
    <property type="match status" value="1"/>
</dbReference>
<dbReference type="HOGENOM" id="CLU_013430_3_0_6"/>
<evidence type="ECO:0000256" key="2">
    <source>
        <dbReference type="ARBA" id="ARBA00010212"/>
    </source>
</evidence>
<keyword evidence="6 15" id="KW-0812">Transmembrane</keyword>
<dbReference type="FunFam" id="1.20.1510.10:FF:000001">
    <property type="entry name" value="Ferrous-iron efflux pump FieF"/>
    <property type="match status" value="1"/>
</dbReference>
<comment type="subunit">
    <text evidence="13">Homodimer. The subunits are held together in a parallel orientation through zinc binding at the interface of the cytoplasmic domains.</text>
</comment>
<keyword evidence="7" id="KW-0862">Zinc</keyword>
<comment type="catalytic activity">
    <reaction evidence="11">
        <text>Zn(2+)(in) + H(+)(out) = Zn(2+)(out) + H(+)(in)</text>
        <dbReference type="Rhea" id="RHEA:28839"/>
        <dbReference type="ChEBI" id="CHEBI:15378"/>
        <dbReference type="ChEBI" id="CHEBI:29105"/>
    </reaction>
</comment>
<evidence type="ECO:0000259" key="17">
    <source>
        <dbReference type="Pfam" id="PF16916"/>
    </source>
</evidence>
<dbReference type="PATRIC" id="fig|754476.3.peg.2008"/>
<evidence type="ECO:0000256" key="3">
    <source>
        <dbReference type="ARBA" id="ARBA00022448"/>
    </source>
</evidence>
<dbReference type="InterPro" id="IPR027470">
    <property type="entry name" value="Cation_efflux_CTD"/>
</dbReference>
<keyword evidence="8 15" id="KW-1133">Transmembrane helix</keyword>
<keyword evidence="5" id="KW-0410">Iron transport</keyword>
<comment type="subcellular location">
    <subcellularLocation>
        <location evidence="1">Cell membrane</location>
        <topology evidence="1">Multi-pass membrane protein</topology>
    </subcellularLocation>
</comment>
<dbReference type="PANTHER" id="PTHR43840">
    <property type="entry name" value="MITOCHONDRIAL METAL TRANSPORTER 1-RELATED"/>
    <property type="match status" value="1"/>
</dbReference>
<evidence type="ECO:0000259" key="16">
    <source>
        <dbReference type="Pfam" id="PF01545"/>
    </source>
</evidence>
<evidence type="ECO:0000313" key="18">
    <source>
        <dbReference type="EMBL" id="AFI84847.1"/>
    </source>
</evidence>
<evidence type="ECO:0000256" key="1">
    <source>
        <dbReference type="ARBA" id="ARBA00004651"/>
    </source>
</evidence>
<comment type="catalytic activity">
    <reaction evidence="12">
        <text>Cd(2+)(in) + H(+)(out) = Cd(2+)(out) + H(+)(in)</text>
        <dbReference type="Rhea" id="RHEA:28739"/>
        <dbReference type="ChEBI" id="CHEBI:15378"/>
        <dbReference type="ChEBI" id="CHEBI:48775"/>
    </reaction>
</comment>
<keyword evidence="3" id="KW-0813">Transport</keyword>
<dbReference type="SUPFAM" id="SSF161111">
    <property type="entry name" value="Cation efflux protein transmembrane domain-like"/>
    <property type="match status" value="1"/>
</dbReference>
<reference evidence="18 19" key="2">
    <citation type="journal article" date="2013" name="Int. J. Syst. Evol. Microbiol.">
        <title>Methylophaga nitratireducenticrescens sp. nov. and Methylophaga frappieri sp. nov., isolated from the biofilm of the methanol-fed denitrification system treating the seawater at the Montreal Biodome.</title>
        <authorList>
            <person name="Villeneuve C."/>
            <person name="Martineau C."/>
            <person name="Mauffrey F."/>
            <person name="Villemur R."/>
        </authorList>
    </citation>
    <scope>NUCLEOTIDE SEQUENCE [LARGE SCALE GENOMIC DNA]</scope>
    <source>
        <strain evidence="18 19">JAM1</strain>
    </source>
</reference>
<dbReference type="InterPro" id="IPR050291">
    <property type="entry name" value="CDF_Transporter"/>
</dbReference>
<evidence type="ECO:0000256" key="15">
    <source>
        <dbReference type="SAM" id="Phobius"/>
    </source>
</evidence>
<dbReference type="RefSeq" id="WP_014707215.1">
    <property type="nucleotide sequence ID" value="NC_017857.3"/>
</dbReference>
<name>I1XKC8_METNJ</name>
<keyword evidence="7" id="KW-0864">Zinc transport</keyword>
<evidence type="ECO:0000256" key="12">
    <source>
        <dbReference type="ARBA" id="ARBA00050984"/>
    </source>
</evidence>
<evidence type="ECO:0000256" key="10">
    <source>
        <dbReference type="ARBA" id="ARBA00035584"/>
    </source>
</evidence>
<evidence type="ECO:0000256" key="14">
    <source>
        <dbReference type="ARBA" id="ARBA00072262"/>
    </source>
</evidence>
<dbReference type="Gene3D" id="1.20.1510.10">
    <property type="entry name" value="Cation efflux protein transmembrane domain"/>
    <property type="match status" value="1"/>
</dbReference>
<dbReference type="Pfam" id="PF01545">
    <property type="entry name" value="Cation_efflux"/>
    <property type="match status" value="1"/>
</dbReference>
<accession>I1XKC8</accession>
<dbReference type="GO" id="GO:0015086">
    <property type="term" value="F:cadmium ion transmembrane transporter activity"/>
    <property type="evidence" value="ECO:0007669"/>
    <property type="project" value="TreeGrafter"/>
</dbReference>
<dbReference type="AlphaFoldDB" id="I1XKC8"/>
<dbReference type="GO" id="GO:0006882">
    <property type="term" value="P:intracellular zinc ion homeostasis"/>
    <property type="evidence" value="ECO:0007669"/>
    <property type="project" value="TreeGrafter"/>
</dbReference>
<keyword evidence="5" id="KW-0408">Iron</keyword>
<keyword evidence="4" id="KW-1003">Cell membrane</keyword>